<dbReference type="AlphaFoldDB" id="A0A7S1CK57"/>
<accession>A0A7S1CK57</accession>
<dbReference type="PANTHER" id="PTHR11593:SF10">
    <property type="entry name" value="60S RIBOSOMAL PROTEIN L17"/>
    <property type="match status" value="1"/>
</dbReference>
<evidence type="ECO:0000256" key="1">
    <source>
        <dbReference type="ARBA" id="ARBA00009451"/>
    </source>
</evidence>
<dbReference type="PANTHER" id="PTHR11593">
    <property type="entry name" value="60S RIBOSOMAL PROTEIN L17"/>
    <property type="match status" value="1"/>
</dbReference>
<protein>
    <recommendedName>
        <fullName evidence="6">50S ribosomal protein L22, chloroplastic</fullName>
    </recommendedName>
</protein>
<name>A0A7S1CK57_9STRA</name>
<dbReference type="GO" id="GO:0003735">
    <property type="term" value="F:structural constituent of ribosome"/>
    <property type="evidence" value="ECO:0007669"/>
    <property type="project" value="InterPro"/>
</dbReference>
<dbReference type="CDD" id="cd00336">
    <property type="entry name" value="Ribosomal_L22"/>
    <property type="match status" value="1"/>
</dbReference>
<gene>
    <name evidence="5" type="ORF">BSP0115_LOCUS14865</name>
</gene>
<dbReference type="SUPFAM" id="SSF54843">
    <property type="entry name" value="Ribosomal protein L22"/>
    <property type="match status" value="1"/>
</dbReference>
<evidence type="ECO:0000256" key="4">
    <source>
        <dbReference type="RuleBase" id="RU004005"/>
    </source>
</evidence>
<keyword evidence="2 4" id="KW-0689">Ribosomal protein</keyword>
<dbReference type="Pfam" id="PF00237">
    <property type="entry name" value="Ribosomal_L22"/>
    <property type="match status" value="1"/>
</dbReference>
<dbReference type="InterPro" id="IPR005721">
    <property type="entry name" value="Ribosomal_uL22_euk/arc"/>
</dbReference>
<dbReference type="PROSITE" id="PS00464">
    <property type="entry name" value="RIBOSOMAL_L22"/>
    <property type="match status" value="1"/>
</dbReference>
<comment type="similarity">
    <text evidence="1 4">Belongs to the universal ribosomal protein uL22 family.</text>
</comment>
<dbReference type="GO" id="GO:0022625">
    <property type="term" value="C:cytosolic large ribosomal subunit"/>
    <property type="evidence" value="ECO:0007669"/>
    <property type="project" value="TreeGrafter"/>
</dbReference>
<evidence type="ECO:0000313" key="5">
    <source>
        <dbReference type="EMBL" id="CAD8921603.1"/>
    </source>
</evidence>
<dbReference type="Gene3D" id="3.90.470.10">
    <property type="entry name" value="Ribosomal protein L22/L17"/>
    <property type="match status" value="1"/>
</dbReference>
<evidence type="ECO:0000256" key="2">
    <source>
        <dbReference type="ARBA" id="ARBA00022980"/>
    </source>
</evidence>
<dbReference type="InterPro" id="IPR001063">
    <property type="entry name" value="Ribosomal_uL22"/>
</dbReference>
<dbReference type="GO" id="GO:0002181">
    <property type="term" value="P:cytoplasmic translation"/>
    <property type="evidence" value="ECO:0007669"/>
    <property type="project" value="TreeGrafter"/>
</dbReference>
<keyword evidence="3 4" id="KW-0687">Ribonucleoprotein</keyword>
<sequence length="186" mass="20489">MVKYSTKAVNPTKSAQARGSHLRVHFKNCREVGAAIKGKTVGEARTYLEAVLERKAAIPFRRFAGGCGRHAQAKPLKAPGDQVGWPVKAVKFFLDLVTNVAANAEMKGLEGDNLVLTHVQVNRAPQMRRRTYRAHGRIGPYMCNPAHIELIVSEPEEQVKKAADEGARKITRKQAARIRLRSGAKA</sequence>
<evidence type="ECO:0000256" key="3">
    <source>
        <dbReference type="ARBA" id="ARBA00023274"/>
    </source>
</evidence>
<evidence type="ECO:0008006" key="6">
    <source>
        <dbReference type="Google" id="ProtNLM"/>
    </source>
</evidence>
<dbReference type="InterPro" id="IPR036394">
    <property type="entry name" value="Ribosomal_uL22_sf"/>
</dbReference>
<proteinExistence type="inferred from homology"/>
<dbReference type="InterPro" id="IPR018260">
    <property type="entry name" value="Ribosomal_uL22_CS"/>
</dbReference>
<reference evidence="5" key="1">
    <citation type="submission" date="2021-01" db="EMBL/GenBank/DDBJ databases">
        <authorList>
            <person name="Corre E."/>
            <person name="Pelletier E."/>
            <person name="Niang G."/>
            <person name="Scheremetjew M."/>
            <person name="Finn R."/>
            <person name="Kale V."/>
            <person name="Holt S."/>
            <person name="Cochrane G."/>
            <person name="Meng A."/>
            <person name="Brown T."/>
            <person name="Cohen L."/>
        </authorList>
    </citation>
    <scope>NUCLEOTIDE SEQUENCE</scope>
    <source>
        <strain evidence="5">Ms1</strain>
    </source>
</reference>
<dbReference type="NCBIfam" id="TIGR01038">
    <property type="entry name" value="uL22_arch_euk"/>
    <property type="match status" value="1"/>
</dbReference>
<dbReference type="EMBL" id="HBFS01022114">
    <property type="protein sequence ID" value="CAD8921603.1"/>
    <property type="molecule type" value="Transcribed_RNA"/>
</dbReference>
<organism evidence="5">
    <name type="scientific">Bicosoecida sp. CB-2014</name>
    <dbReference type="NCBI Taxonomy" id="1486930"/>
    <lineage>
        <taxon>Eukaryota</taxon>
        <taxon>Sar</taxon>
        <taxon>Stramenopiles</taxon>
        <taxon>Bigyra</taxon>
        <taxon>Opalozoa</taxon>
        <taxon>Bicosoecida</taxon>
    </lineage>
</organism>